<dbReference type="Pfam" id="PF01177">
    <property type="entry name" value="Asp_Glu_race"/>
    <property type="match status" value="1"/>
</dbReference>
<comment type="similarity">
    <text evidence="1">Belongs to the aspartate/glutamate racemases family.</text>
</comment>
<dbReference type="NCBIfam" id="TIGR00035">
    <property type="entry name" value="asp_race"/>
    <property type="match status" value="1"/>
</dbReference>
<comment type="caution">
    <text evidence="3">The sequence shown here is derived from an EMBL/GenBank/DDBJ whole genome shotgun (WGS) entry which is preliminary data.</text>
</comment>
<dbReference type="Gene3D" id="3.40.50.1860">
    <property type="match status" value="2"/>
</dbReference>
<dbReference type="AlphaFoldDB" id="A0A0G0RBK2"/>
<name>A0A0G0RBK2_9BACT</name>
<dbReference type="PANTHER" id="PTHR21198:SF7">
    <property type="entry name" value="ASPARTATE-GLUTAMATE RACEMASE FAMILY"/>
    <property type="match status" value="1"/>
</dbReference>
<keyword evidence="2" id="KW-0413">Isomerase</keyword>
<dbReference type="InterPro" id="IPR015942">
    <property type="entry name" value="Asp/Glu/hydantoin_racemase"/>
</dbReference>
<protein>
    <submittedName>
        <fullName evidence="3">Aspartate racemase</fullName>
    </submittedName>
</protein>
<evidence type="ECO:0000256" key="2">
    <source>
        <dbReference type="ARBA" id="ARBA00023235"/>
    </source>
</evidence>
<evidence type="ECO:0000313" key="3">
    <source>
        <dbReference type="EMBL" id="KKR49763.1"/>
    </source>
</evidence>
<proteinExistence type="inferred from homology"/>
<dbReference type="PANTHER" id="PTHR21198">
    <property type="entry name" value="GLUTAMATE RACEMASE"/>
    <property type="match status" value="1"/>
</dbReference>
<dbReference type="SUPFAM" id="SSF53681">
    <property type="entry name" value="Aspartate/glutamate racemase"/>
    <property type="match status" value="2"/>
</dbReference>
<dbReference type="GO" id="GO:0047661">
    <property type="term" value="F:amino-acid racemase activity"/>
    <property type="evidence" value="ECO:0007669"/>
    <property type="project" value="InterPro"/>
</dbReference>
<evidence type="ECO:0000256" key="1">
    <source>
        <dbReference type="ARBA" id="ARBA00007847"/>
    </source>
</evidence>
<dbReference type="InterPro" id="IPR001920">
    <property type="entry name" value="Asp/Glu_race"/>
</dbReference>
<dbReference type="InterPro" id="IPR004380">
    <property type="entry name" value="Asp_race"/>
</dbReference>
<dbReference type="EMBL" id="LBYI01000020">
    <property type="protein sequence ID" value="KKR49763.1"/>
    <property type="molecule type" value="Genomic_DNA"/>
</dbReference>
<gene>
    <name evidence="3" type="ORF">UT84_C0020G0007</name>
</gene>
<reference evidence="3 4" key="1">
    <citation type="journal article" date="2015" name="Nature">
        <title>rRNA introns, odd ribosomes, and small enigmatic genomes across a large radiation of phyla.</title>
        <authorList>
            <person name="Brown C.T."/>
            <person name="Hug L.A."/>
            <person name="Thomas B.C."/>
            <person name="Sharon I."/>
            <person name="Castelle C.J."/>
            <person name="Singh A."/>
            <person name="Wilkins M.J."/>
            <person name="Williams K.H."/>
            <person name="Banfield J.F."/>
        </authorList>
    </citation>
    <scope>NUCLEOTIDE SEQUENCE [LARGE SCALE GENOMIC DNA]</scope>
</reference>
<dbReference type="Proteomes" id="UP000034531">
    <property type="component" value="Unassembled WGS sequence"/>
</dbReference>
<evidence type="ECO:0000313" key="4">
    <source>
        <dbReference type="Proteomes" id="UP000034531"/>
    </source>
</evidence>
<sequence length="234" mass="26275">MVKGEKMKKMKTLGIIGGLGPKTTARFYMEVVFACSKISGKRPQILISNVAVPLKIESEIIKEAKNENNILPFLINAAKQLEKGGADFIVIPCNTVHIFIEKIRQSVNIPVLSIIEETSNILRKEKIKEVGLLATTATIKNKLFDENLKQNGINIKTPDNLNQLKMGTIINHLVNNKHNKKDKKELLKIINEFKVKSVILACTDLQILNSKSNRVKIFDTMHILAKAAIREQLK</sequence>
<accession>A0A0G0RBK2</accession>
<organism evidence="3 4">
    <name type="scientific">Candidatus Curtissbacteria bacterium GW2011_GWA1_40_16</name>
    <dbReference type="NCBI Taxonomy" id="1618405"/>
    <lineage>
        <taxon>Bacteria</taxon>
        <taxon>Candidatus Curtissiibacteriota</taxon>
    </lineage>
</organism>